<name>A0A6L5Z1V8_9RHOB</name>
<dbReference type="AlphaFoldDB" id="A0A6L5Z1V8"/>
<comment type="caution">
    <text evidence="1">The sequence shown here is derived from an EMBL/GenBank/DDBJ whole genome shotgun (WGS) entry which is preliminary data.</text>
</comment>
<dbReference type="Proteomes" id="UP000474957">
    <property type="component" value="Unassembled WGS sequence"/>
</dbReference>
<reference evidence="1 2" key="1">
    <citation type="submission" date="2019-10" db="EMBL/GenBank/DDBJ databases">
        <title>Cognatihalovulum marinum gen. nov. sp. nov., a new member of the family Rhodobacteraceae isolated from deep seawater of the Northwest Indian Ocean.</title>
        <authorList>
            <person name="Ruan C."/>
            <person name="Wang J."/>
            <person name="Zheng X."/>
            <person name="Song L."/>
            <person name="Zhu Y."/>
            <person name="Huang Y."/>
            <person name="Lu Z."/>
            <person name="Du W."/>
            <person name="Huang L."/>
            <person name="Dai X."/>
        </authorList>
    </citation>
    <scope>NUCLEOTIDE SEQUENCE [LARGE SCALE GENOMIC DNA]</scope>
    <source>
        <strain evidence="1 2">2CG4</strain>
    </source>
</reference>
<proteinExistence type="predicted"/>
<protein>
    <submittedName>
        <fullName evidence="1">Uncharacterized protein</fullName>
    </submittedName>
</protein>
<organism evidence="1 2">
    <name type="scientific">Halovulum marinum</name>
    <dbReference type="NCBI Taxonomy" id="2662447"/>
    <lineage>
        <taxon>Bacteria</taxon>
        <taxon>Pseudomonadati</taxon>
        <taxon>Pseudomonadota</taxon>
        <taxon>Alphaproteobacteria</taxon>
        <taxon>Rhodobacterales</taxon>
        <taxon>Paracoccaceae</taxon>
        <taxon>Halovulum</taxon>
    </lineage>
</organism>
<gene>
    <name evidence="1" type="ORF">GE300_12805</name>
</gene>
<dbReference type="RefSeq" id="WP_154446975.1">
    <property type="nucleotide sequence ID" value="NZ_WIND01000009.1"/>
</dbReference>
<evidence type="ECO:0000313" key="1">
    <source>
        <dbReference type="EMBL" id="MSU90488.1"/>
    </source>
</evidence>
<sequence length="63" mass="6888">MARRIAEFYLWGMGLSLLFTLIVGAQGATYAETFSLAMLSWPTAGLIMLARRSARNIIGEAHA</sequence>
<evidence type="ECO:0000313" key="2">
    <source>
        <dbReference type="Proteomes" id="UP000474957"/>
    </source>
</evidence>
<keyword evidence="2" id="KW-1185">Reference proteome</keyword>
<accession>A0A6L5Z1V8</accession>
<dbReference type="EMBL" id="WIND01000009">
    <property type="protein sequence ID" value="MSU90488.1"/>
    <property type="molecule type" value="Genomic_DNA"/>
</dbReference>